<protein>
    <submittedName>
        <fullName evidence="2">Uncharacterized protein</fullName>
    </submittedName>
</protein>
<sequence length="89" mass="9880">GVGRREVPAEKRWGGHDLRSERRNFCVALLGMSSGLRRGEPGAPARRRDLEGVFLRRPAGGGRRHRPRTREGGRDHGPSLPHGSLARRV</sequence>
<evidence type="ECO:0000256" key="1">
    <source>
        <dbReference type="SAM" id="MobiDB-lite"/>
    </source>
</evidence>
<gene>
    <name evidence="2" type="ORF">AVDCRST_MAG03-784</name>
</gene>
<reference evidence="2" key="1">
    <citation type="submission" date="2020-02" db="EMBL/GenBank/DDBJ databases">
        <authorList>
            <person name="Meier V. D."/>
        </authorList>
    </citation>
    <scope>NUCLEOTIDE SEQUENCE</scope>
    <source>
        <strain evidence="2">AVDCRST_MAG03</strain>
    </source>
</reference>
<dbReference type="AlphaFoldDB" id="A0A6J4NWF0"/>
<accession>A0A6J4NWF0</accession>
<organism evidence="2">
    <name type="scientific">uncultured Rubrobacteraceae bacterium</name>
    <dbReference type="NCBI Taxonomy" id="349277"/>
    <lineage>
        <taxon>Bacteria</taxon>
        <taxon>Bacillati</taxon>
        <taxon>Actinomycetota</taxon>
        <taxon>Rubrobacteria</taxon>
        <taxon>Rubrobacterales</taxon>
        <taxon>Rubrobacteraceae</taxon>
        <taxon>environmental samples</taxon>
    </lineage>
</organism>
<feature type="region of interest" description="Disordered" evidence="1">
    <location>
        <begin position="34"/>
        <end position="89"/>
    </location>
</feature>
<feature type="non-terminal residue" evidence="2">
    <location>
        <position position="1"/>
    </location>
</feature>
<proteinExistence type="predicted"/>
<evidence type="ECO:0000313" key="2">
    <source>
        <dbReference type="EMBL" id="CAA9393683.1"/>
    </source>
</evidence>
<dbReference type="EMBL" id="CADCUT010000048">
    <property type="protein sequence ID" value="CAA9393683.1"/>
    <property type="molecule type" value="Genomic_DNA"/>
</dbReference>
<name>A0A6J4NWF0_9ACTN</name>
<feature type="non-terminal residue" evidence="2">
    <location>
        <position position="89"/>
    </location>
</feature>